<proteinExistence type="inferred from homology"/>
<reference evidence="12" key="1">
    <citation type="submission" date="2020-11" db="EMBL/GenBank/DDBJ databases">
        <authorList>
            <person name="Paiano M.O."/>
        </authorList>
    </citation>
    <scope>NUCLEOTIDE SEQUENCE</scope>
</reference>
<dbReference type="Gene3D" id="3.40.50.300">
    <property type="entry name" value="P-loop containing nucleotide triphosphate hydrolases"/>
    <property type="match status" value="2"/>
</dbReference>
<dbReference type="GO" id="GO:0043139">
    <property type="term" value="F:5'-3' DNA helicase activity"/>
    <property type="evidence" value="ECO:0007669"/>
    <property type="project" value="UniProtKB-EC"/>
</dbReference>
<feature type="domain" description="SF4 helicase" evidence="11">
    <location>
        <begin position="194"/>
        <end position="401"/>
    </location>
</feature>
<keyword evidence="7" id="KW-0238">DNA-binding</keyword>
<evidence type="ECO:0000256" key="3">
    <source>
        <dbReference type="ARBA" id="ARBA00022741"/>
    </source>
</evidence>
<evidence type="ECO:0000313" key="12">
    <source>
        <dbReference type="EMBL" id="QSD57184.1"/>
    </source>
</evidence>
<dbReference type="InterPro" id="IPR007694">
    <property type="entry name" value="DNA_helicase_DnaB-like_C"/>
</dbReference>
<dbReference type="RefSeq" id="YP_010171043.1">
    <property type="nucleotide sequence ID" value="NC_057618.1"/>
</dbReference>
<dbReference type="GO" id="GO:0005524">
    <property type="term" value="F:ATP binding"/>
    <property type="evidence" value="ECO:0007669"/>
    <property type="project" value="UniProtKB-KW"/>
</dbReference>
<evidence type="ECO:0000256" key="4">
    <source>
        <dbReference type="ARBA" id="ARBA00022801"/>
    </source>
</evidence>
<dbReference type="SUPFAM" id="SSF48024">
    <property type="entry name" value="N-terminal domain of DnaB helicase"/>
    <property type="match status" value="1"/>
</dbReference>
<dbReference type="EMBL" id="MW309501">
    <property type="protein sequence ID" value="QSD57184.1"/>
    <property type="molecule type" value="Genomic_DNA"/>
</dbReference>
<dbReference type="PROSITE" id="PS51199">
    <property type="entry name" value="SF4_HELICASE"/>
    <property type="match status" value="2"/>
</dbReference>
<dbReference type="InterPro" id="IPR036185">
    <property type="entry name" value="DNA_heli_DnaB-like_N_sf"/>
</dbReference>
<keyword evidence="2" id="KW-0235">DNA replication</keyword>
<dbReference type="InterPro" id="IPR016136">
    <property type="entry name" value="DNA_helicase_N/primase_C"/>
</dbReference>
<dbReference type="Gene3D" id="1.10.860.10">
    <property type="entry name" value="DNAb Helicase, Chain A"/>
    <property type="match status" value="1"/>
</dbReference>
<dbReference type="GeneID" id="67279561"/>
<evidence type="ECO:0000256" key="8">
    <source>
        <dbReference type="ARBA" id="ARBA00023235"/>
    </source>
</evidence>
<keyword evidence="12" id="KW-0934">Plastid</keyword>
<accession>A0A896SUH4</accession>
<dbReference type="InterPro" id="IPR027417">
    <property type="entry name" value="P-loop_NTPase"/>
</dbReference>
<gene>
    <name evidence="12" type="primary">dnaB</name>
</gene>
<dbReference type="GO" id="GO:0005829">
    <property type="term" value="C:cytosol"/>
    <property type="evidence" value="ECO:0007669"/>
    <property type="project" value="TreeGrafter"/>
</dbReference>
<dbReference type="InterPro" id="IPR007693">
    <property type="entry name" value="DNA_helicase_DnaB-like_N"/>
</dbReference>
<dbReference type="EC" id="5.6.2.3" evidence="9"/>
<evidence type="ECO:0000256" key="7">
    <source>
        <dbReference type="ARBA" id="ARBA00023125"/>
    </source>
</evidence>
<keyword evidence="4" id="KW-0378">Hydrolase</keyword>
<evidence type="ECO:0000256" key="2">
    <source>
        <dbReference type="ARBA" id="ARBA00022705"/>
    </source>
</evidence>
<dbReference type="GO" id="GO:0003677">
    <property type="term" value="F:DNA binding"/>
    <property type="evidence" value="ECO:0007669"/>
    <property type="project" value="UniProtKB-KW"/>
</dbReference>
<evidence type="ECO:0000256" key="1">
    <source>
        <dbReference type="ARBA" id="ARBA00008428"/>
    </source>
</evidence>
<dbReference type="GO" id="GO:0016787">
    <property type="term" value="F:hydrolase activity"/>
    <property type="evidence" value="ECO:0007669"/>
    <property type="project" value="UniProtKB-KW"/>
</dbReference>
<evidence type="ECO:0000256" key="5">
    <source>
        <dbReference type="ARBA" id="ARBA00022806"/>
    </source>
</evidence>
<evidence type="ECO:0000256" key="6">
    <source>
        <dbReference type="ARBA" id="ARBA00022840"/>
    </source>
</evidence>
<dbReference type="GO" id="GO:0006260">
    <property type="term" value="P:DNA replication"/>
    <property type="evidence" value="ECO:0007669"/>
    <property type="project" value="UniProtKB-KW"/>
</dbReference>
<feature type="domain" description="SF4 helicase" evidence="11">
    <location>
        <begin position="550"/>
        <end position="609"/>
    </location>
</feature>
<dbReference type="PANTHER" id="PTHR30153:SF2">
    <property type="entry name" value="REPLICATIVE DNA HELICASE"/>
    <property type="match status" value="1"/>
</dbReference>
<evidence type="ECO:0000256" key="10">
    <source>
        <dbReference type="ARBA" id="ARBA00048954"/>
    </source>
</evidence>
<dbReference type="PANTHER" id="PTHR30153">
    <property type="entry name" value="REPLICATIVE DNA HELICASE DNAB"/>
    <property type="match status" value="1"/>
</dbReference>
<keyword evidence="6" id="KW-0067">ATP-binding</keyword>
<keyword evidence="12" id="KW-0150">Chloroplast</keyword>
<sequence>MIQIYKNICIPQNYLTEEILLGIIIIYPYIIYNTKNILRKEYFFLEFNEVIYLNLLENKKKENNIIYLFYKLESSKILEKIGGVKRIISMMRQSQIFINLYNINNYIEDLIRSLNSQYVRRLIIQYGYNIIKLGYLLLPNNEYIYKKILFYIKFLEAELNKYDNTDKITKNIKELISIKLLKVKYPSIYNILNNKQNIKIIKSGFRELDLISNGLPEGNLIIIAGRPSVGKTSFAINIAYNVLFYQKISICLFSLEMSCKEILNKILSRSCNININNNQNIKIDIKNWKKLINICKNLLKNNIFINDKYNIGVNYIAYISTKLKKNNNIGLIIIDYLQLIEFSSKNNKKFNRSQELGYITRKLKLLAQSLKLPIIVLSQLNRNIEIRHDKDPLLSDLKESGCIYYQCNTNILYSINDLSIKNINFRQNQYNYLQINSIWSKKTKGKNKKNNYPRIIHFSQKILFRLICKKLEIIITDCHRYLSQKLWLNNYLSIQSTKINLVHKNRLKKYKIIQKCNTKRIKYFLNSLTYDINFSYKFNFVLKQVILHNSIEQDSDIIMMLHNRKDSTKNRNKKTIEIKICKNRNGRTGSCKVTFIPETILFNSETENIINEEF</sequence>
<dbReference type="Pfam" id="PF03796">
    <property type="entry name" value="DnaB_C"/>
    <property type="match status" value="1"/>
</dbReference>
<organism evidence="12">
    <name type="scientific">Chondria tumulosa</name>
    <dbReference type="NCBI Taxonomy" id="2740715"/>
    <lineage>
        <taxon>Eukaryota</taxon>
        <taxon>Rhodophyta</taxon>
        <taxon>Florideophyceae</taxon>
        <taxon>Rhodymeniophycidae</taxon>
        <taxon>Ceramiales</taxon>
        <taxon>Rhodomelaceae</taxon>
        <taxon>Chondrieae</taxon>
        <taxon>Chondria</taxon>
    </lineage>
</organism>
<keyword evidence="3" id="KW-0547">Nucleotide-binding</keyword>
<keyword evidence="8" id="KW-0413">Isomerase</keyword>
<keyword evidence="5 12" id="KW-0347">Helicase</keyword>
<dbReference type="Pfam" id="PF00772">
    <property type="entry name" value="DnaB"/>
    <property type="match status" value="1"/>
</dbReference>
<evidence type="ECO:0000259" key="11">
    <source>
        <dbReference type="PROSITE" id="PS51199"/>
    </source>
</evidence>
<dbReference type="SUPFAM" id="SSF52540">
    <property type="entry name" value="P-loop containing nucleoside triphosphate hydrolases"/>
    <property type="match status" value="1"/>
</dbReference>
<name>A0A896SUH4_9FLOR</name>
<dbReference type="AlphaFoldDB" id="A0A896SUH4"/>
<comment type="catalytic activity">
    <reaction evidence="10">
        <text>ATP + H2O = ADP + phosphate + H(+)</text>
        <dbReference type="Rhea" id="RHEA:13065"/>
        <dbReference type="ChEBI" id="CHEBI:15377"/>
        <dbReference type="ChEBI" id="CHEBI:15378"/>
        <dbReference type="ChEBI" id="CHEBI:30616"/>
        <dbReference type="ChEBI" id="CHEBI:43474"/>
        <dbReference type="ChEBI" id="CHEBI:456216"/>
        <dbReference type="EC" id="5.6.2.3"/>
    </reaction>
</comment>
<geneLocation type="chloroplast" evidence="12"/>
<evidence type="ECO:0000256" key="9">
    <source>
        <dbReference type="ARBA" id="ARBA00044969"/>
    </source>
</evidence>
<protein>
    <recommendedName>
        <fullName evidence="9">DNA 5'-3' helicase</fullName>
        <ecNumber evidence="9">5.6.2.3</ecNumber>
    </recommendedName>
</protein>
<comment type="similarity">
    <text evidence="1">Belongs to the helicase family. DnaB subfamily.</text>
</comment>